<proteinExistence type="predicted"/>
<keyword evidence="3" id="KW-1185">Reference proteome</keyword>
<evidence type="ECO:0000313" key="2">
    <source>
        <dbReference type="EMBL" id="KAG2427356.1"/>
    </source>
</evidence>
<dbReference type="OrthoDB" id="546520at2759"/>
<sequence>MPQKSNSSTELALGDDSVTQQTFSNAPEPGDGGDPVTAAVAAAAGSLPPITLENWEEPPEWMKQVNRGAGILFNSGVVALLRAYMNPPPAVVPEPGTPGVPEWFTEEYEQRTRGRRLAGRVARDTAVFMAGCYIMDWVDSAMEKIRGVKDPMNKVMGGIAAGGLIGFSWYPLDARARALVTLCGGAVGFVTHVTDTASTAYLLAQQRNLEKRLLHKPDSELKSEMNPYYLRALIRAQQMRELDIARKAAAQIDALESITVNPNAPARPASFAASGLTAAAGSTGAATNDRGVLVISEDPDAPADQGQGQDDGAASSSGSGGSQQRRR</sequence>
<feature type="region of interest" description="Disordered" evidence="1">
    <location>
        <begin position="1"/>
        <end position="37"/>
    </location>
</feature>
<feature type="compositionally biased region" description="Polar residues" evidence="1">
    <location>
        <begin position="1"/>
        <end position="10"/>
    </location>
</feature>
<name>A0A835SWW0_CHLIN</name>
<dbReference type="AlphaFoldDB" id="A0A835SWW0"/>
<accession>A0A835SWW0</accession>
<reference evidence="2" key="1">
    <citation type="journal article" date="2020" name="bioRxiv">
        <title>Comparative genomics of Chlamydomonas.</title>
        <authorList>
            <person name="Craig R.J."/>
            <person name="Hasan A.R."/>
            <person name="Ness R.W."/>
            <person name="Keightley P.D."/>
        </authorList>
    </citation>
    <scope>NUCLEOTIDE SEQUENCE</scope>
    <source>
        <strain evidence="2">SAG 7.73</strain>
    </source>
</reference>
<evidence type="ECO:0000256" key="1">
    <source>
        <dbReference type="SAM" id="MobiDB-lite"/>
    </source>
</evidence>
<feature type="region of interest" description="Disordered" evidence="1">
    <location>
        <begin position="279"/>
        <end position="327"/>
    </location>
</feature>
<dbReference type="Proteomes" id="UP000650467">
    <property type="component" value="Unassembled WGS sequence"/>
</dbReference>
<comment type="caution">
    <text evidence="2">The sequence shown here is derived from an EMBL/GenBank/DDBJ whole genome shotgun (WGS) entry which is preliminary data.</text>
</comment>
<evidence type="ECO:0000313" key="3">
    <source>
        <dbReference type="Proteomes" id="UP000650467"/>
    </source>
</evidence>
<organism evidence="2 3">
    <name type="scientific">Chlamydomonas incerta</name>
    <dbReference type="NCBI Taxonomy" id="51695"/>
    <lineage>
        <taxon>Eukaryota</taxon>
        <taxon>Viridiplantae</taxon>
        <taxon>Chlorophyta</taxon>
        <taxon>core chlorophytes</taxon>
        <taxon>Chlorophyceae</taxon>
        <taxon>CS clade</taxon>
        <taxon>Chlamydomonadales</taxon>
        <taxon>Chlamydomonadaceae</taxon>
        <taxon>Chlamydomonas</taxon>
    </lineage>
</organism>
<protein>
    <submittedName>
        <fullName evidence="2">Uncharacterized protein</fullName>
    </submittedName>
</protein>
<feature type="compositionally biased region" description="Low complexity" evidence="1">
    <location>
        <begin position="302"/>
        <end position="317"/>
    </location>
</feature>
<dbReference type="EMBL" id="JAEHOC010000041">
    <property type="protein sequence ID" value="KAG2427356.1"/>
    <property type="molecule type" value="Genomic_DNA"/>
</dbReference>
<gene>
    <name evidence="2" type="ORF">HXX76_012550</name>
</gene>